<evidence type="ECO:0000259" key="7">
    <source>
        <dbReference type="PROSITE" id="PS50157"/>
    </source>
</evidence>
<feature type="compositionally biased region" description="Basic and acidic residues" evidence="5">
    <location>
        <begin position="457"/>
        <end position="471"/>
    </location>
</feature>
<dbReference type="AlphaFoldDB" id="A0A8H5CJA3"/>
<dbReference type="Pfam" id="PF21884">
    <property type="entry name" value="ZUO1-like_ZHD"/>
    <property type="match status" value="1"/>
</dbReference>
<keyword evidence="3" id="KW-0862">Zinc</keyword>
<evidence type="ECO:0000256" key="3">
    <source>
        <dbReference type="ARBA" id="ARBA00022833"/>
    </source>
</evidence>
<comment type="caution">
    <text evidence="8">The sequence shown here is derived from an EMBL/GenBank/DDBJ whole genome shotgun (WGS) entry which is preliminary data.</text>
</comment>
<dbReference type="InterPro" id="IPR036236">
    <property type="entry name" value="Znf_C2H2_sf"/>
</dbReference>
<feature type="compositionally biased region" description="Acidic residues" evidence="5">
    <location>
        <begin position="365"/>
        <end position="394"/>
    </location>
</feature>
<feature type="compositionally biased region" description="Polar residues" evidence="5">
    <location>
        <begin position="529"/>
        <end position="551"/>
    </location>
</feature>
<feature type="region of interest" description="Disordered" evidence="5">
    <location>
        <begin position="365"/>
        <end position="419"/>
    </location>
</feature>
<dbReference type="SUPFAM" id="SSF57667">
    <property type="entry name" value="beta-beta-alpha zinc fingers"/>
    <property type="match status" value="2"/>
</dbReference>
<feature type="domain" description="C2H2-type" evidence="7">
    <location>
        <begin position="418"/>
        <end position="447"/>
    </location>
</feature>
<dbReference type="Pfam" id="PF12171">
    <property type="entry name" value="zf-C2H2_jaz"/>
    <property type="match status" value="2"/>
</dbReference>
<gene>
    <name evidence="8" type="ORF">D9611_001735</name>
</gene>
<keyword evidence="2 4" id="KW-0863">Zinc-finger</keyword>
<feature type="compositionally biased region" description="Basic residues" evidence="5">
    <location>
        <begin position="472"/>
        <end position="483"/>
    </location>
</feature>
<dbReference type="InterPro" id="IPR022755">
    <property type="entry name" value="Znf_C2H2_jaz"/>
</dbReference>
<dbReference type="SMART" id="SM00271">
    <property type="entry name" value="DnaJ"/>
    <property type="match status" value="1"/>
</dbReference>
<accession>A0A8H5CJA3</accession>
<evidence type="ECO:0000313" key="9">
    <source>
        <dbReference type="Proteomes" id="UP000541558"/>
    </source>
</evidence>
<dbReference type="PROSITE" id="PS50076">
    <property type="entry name" value="DNAJ_2"/>
    <property type="match status" value="1"/>
</dbReference>
<evidence type="ECO:0000313" key="8">
    <source>
        <dbReference type="EMBL" id="KAF5341843.1"/>
    </source>
</evidence>
<dbReference type="SMART" id="SM00355">
    <property type="entry name" value="ZnF_C2H2"/>
    <property type="match status" value="3"/>
</dbReference>
<dbReference type="PANTHER" id="PTHR44029:SF1">
    <property type="entry name" value="DNAJ HOMOLOG SUBFAMILY C MEMBER 21"/>
    <property type="match status" value="1"/>
</dbReference>
<name>A0A8H5CJA3_9AGAR</name>
<dbReference type="PROSITE" id="PS00028">
    <property type="entry name" value="ZINC_FINGER_C2H2_1"/>
    <property type="match status" value="3"/>
</dbReference>
<reference evidence="8 9" key="1">
    <citation type="journal article" date="2020" name="ISME J.">
        <title>Uncovering the hidden diversity of litter-decomposition mechanisms in mushroom-forming fungi.</title>
        <authorList>
            <person name="Floudas D."/>
            <person name="Bentzer J."/>
            <person name="Ahren D."/>
            <person name="Johansson T."/>
            <person name="Persson P."/>
            <person name="Tunlid A."/>
        </authorList>
    </citation>
    <scope>NUCLEOTIDE SEQUENCE [LARGE SCALE GENOMIC DNA]</scope>
    <source>
        <strain evidence="8 9">CBS 175.51</strain>
    </source>
</reference>
<feature type="domain" description="C2H2-type" evidence="7">
    <location>
        <begin position="622"/>
        <end position="651"/>
    </location>
</feature>
<organism evidence="8 9">
    <name type="scientific">Ephemerocybe angulata</name>
    <dbReference type="NCBI Taxonomy" id="980116"/>
    <lineage>
        <taxon>Eukaryota</taxon>
        <taxon>Fungi</taxon>
        <taxon>Dikarya</taxon>
        <taxon>Basidiomycota</taxon>
        <taxon>Agaricomycotina</taxon>
        <taxon>Agaricomycetes</taxon>
        <taxon>Agaricomycetidae</taxon>
        <taxon>Agaricales</taxon>
        <taxon>Agaricineae</taxon>
        <taxon>Psathyrellaceae</taxon>
        <taxon>Ephemerocybe</taxon>
    </lineage>
</organism>
<dbReference type="InterPro" id="IPR036869">
    <property type="entry name" value="J_dom_sf"/>
</dbReference>
<proteinExistence type="predicted"/>
<feature type="compositionally biased region" description="Acidic residues" evidence="5">
    <location>
        <begin position="401"/>
        <end position="414"/>
    </location>
</feature>
<dbReference type="Gene3D" id="1.10.287.110">
    <property type="entry name" value="DnaJ domain"/>
    <property type="match status" value="1"/>
</dbReference>
<evidence type="ECO:0000256" key="1">
    <source>
        <dbReference type="ARBA" id="ARBA00022723"/>
    </source>
</evidence>
<dbReference type="SMART" id="SM00451">
    <property type="entry name" value="ZnF_U1"/>
    <property type="match status" value="2"/>
</dbReference>
<feature type="region of interest" description="Disordered" evidence="5">
    <location>
        <begin position="451"/>
        <end position="621"/>
    </location>
</feature>
<evidence type="ECO:0000256" key="2">
    <source>
        <dbReference type="ARBA" id="ARBA00022771"/>
    </source>
</evidence>
<dbReference type="GO" id="GO:0003676">
    <property type="term" value="F:nucleic acid binding"/>
    <property type="evidence" value="ECO:0007669"/>
    <property type="project" value="InterPro"/>
</dbReference>
<evidence type="ECO:0000256" key="4">
    <source>
        <dbReference type="PROSITE-ProRule" id="PRU00042"/>
    </source>
</evidence>
<dbReference type="GO" id="GO:0008270">
    <property type="term" value="F:zinc ion binding"/>
    <property type="evidence" value="ECO:0007669"/>
    <property type="project" value="UniProtKB-KW"/>
</dbReference>
<keyword evidence="1" id="KW-0479">Metal-binding</keyword>
<dbReference type="InterPro" id="IPR003604">
    <property type="entry name" value="Matrin/U1-like-C_Znf_C2H2"/>
</dbReference>
<dbReference type="Proteomes" id="UP000541558">
    <property type="component" value="Unassembled WGS sequence"/>
</dbReference>
<feature type="domain" description="J" evidence="6">
    <location>
        <begin position="22"/>
        <end position="88"/>
    </location>
</feature>
<dbReference type="Gene3D" id="3.30.160.60">
    <property type="entry name" value="Classic Zinc Finger"/>
    <property type="match status" value="2"/>
</dbReference>
<dbReference type="InterPro" id="IPR001623">
    <property type="entry name" value="DnaJ_domain"/>
</dbReference>
<evidence type="ECO:0000256" key="5">
    <source>
        <dbReference type="SAM" id="MobiDB-lite"/>
    </source>
</evidence>
<dbReference type="GO" id="GO:0005737">
    <property type="term" value="C:cytoplasm"/>
    <property type="evidence" value="ECO:0007669"/>
    <property type="project" value="TreeGrafter"/>
</dbReference>
<dbReference type="InterPro" id="IPR051964">
    <property type="entry name" value="Chaperone_stress_response"/>
</dbReference>
<dbReference type="CDD" id="cd06257">
    <property type="entry name" value="DnaJ"/>
    <property type="match status" value="1"/>
</dbReference>
<dbReference type="SUPFAM" id="SSF46565">
    <property type="entry name" value="Chaperone J-domain"/>
    <property type="match status" value="1"/>
</dbReference>
<dbReference type="PANTHER" id="PTHR44029">
    <property type="entry name" value="DNAJ HOMOLOG SUBFAMILY C MEMBER 21"/>
    <property type="match status" value="1"/>
</dbReference>
<dbReference type="EMBL" id="JAACJK010000001">
    <property type="protein sequence ID" value="KAF5341843.1"/>
    <property type="molecule type" value="Genomic_DNA"/>
</dbReference>
<dbReference type="Pfam" id="PF00096">
    <property type="entry name" value="zf-C2H2"/>
    <property type="match status" value="1"/>
</dbReference>
<evidence type="ECO:0008006" key="10">
    <source>
        <dbReference type="Google" id="ProtNLM"/>
    </source>
</evidence>
<dbReference type="InterPro" id="IPR013087">
    <property type="entry name" value="Znf_C2H2_type"/>
</dbReference>
<sequence>MGAGESTGRGGQEAEGKAEVIDYYQILEVAEDATADEIKRSFRRLALIHHPDKNHNNIEEATQKFAVLQQAYEVLSDEQERAWYDSHKTSLVPEADGDAVFEDIRSGKAPPRTRDRGLTTRHLARFFDASIYKGYDDGADSFFTIYRNLFERLASEENMINPGAEYPSFGYSKWPWSTEMKKRTDADGAAREFYTVWTNFGSEKEFTWVEQWKLAEAPDRRVRRLMEKDNKKARDDARREYNDTVRSLAKFARKRDPRFQKHQRELDEIARSKAASAAASAAAASTPTAATVDFVEQEWQKPDPTTLKAHQAADLEWGVVEGENEEEWECVACNKFFRSEAAWDSHERSKRHLKAIEKLRQEMELDDDELELQEEDGEGEVPVSDGEDEEEGDIESSTILGEDEGVDEEGEEEERTSWECVACEKTFKSQAAWESHERNKKHLKAMEKLKWQAQQEEAMRVKEERAKERGKEKRSKAKPHTKKQTPVTTEHHVEPDAPSSIPPPPAQDELESATPALLPTDEPGIDAQEQASPELTTTSKPSKGKSRSSTPVADLSLHEIEDDGMPLSRTARKALRRAKIEDLSNQPSRNVSDDEPDVVNNSKKSKRKEKTKDTGGSETTSFQCNVCQEAFPSKTKLFNHVREEGHEAAKIGIDQKRSGTRGKKR</sequence>
<dbReference type="PROSITE" id="PS50157">
    <property type="entry name" value="ZINC_FINGER_C2H2_2"/>
    <property type="match status" value="2"/>
</dbReference>
<dbReference type="InterPro" id="IPR018253">
    <property type="entry name" value="DnaJ_domain_CS"/>
</dbReference>
<feature type="compositionally biased region" description="Basic and acidic residues" evidence="5">
    <location>
        <begin position="642"/>
        <end position="657"/>
    </location>
</feature>
<protein>
    <recommendedName>
        <fullName evidence="10">DnaJ-domain-containing protein</fullName>
    </recommendedName>
</protein>
<dbReference type="InterPro" id="IPR054076">
    <property type="entry name" value="ZUO1-like_ZHD"/>
</dbReference>
<dbReference type="PRINTS" id="PR00625">
    <property type="entry name" value="JDOMAIN"/>
</dbReference>
<dbReference type="Pfam" id="PF00226">
    <property type="entry name" value="DnaJ"/>
    <property type="match status" value="1"/>
</dbReference>
<dbReference type="PROSITE" id="PS00636">
    <property type="entry name" value="DNAJ_1"/>
    <property type="match status" value="1"/>
</dbReference>
<feature type="region of interest" description="Disordered" evidence="5">
    <location>
        <begin position="642"/>
        <end position="665"/>
    </location>
</feature>
<keyword evidence="9" id="KW-1185">Reference proteome</keyword>
<dbReference type="OrthoDB" id="5894at2759"/>
<evidence type="ECO:0000259" key="6">
    <source>
        <dbReference type="PROSITE" id="PS50076"/>
    </source>
</evidence>